<dbReference type="SUPFAM" id="SSF160113">
    <property type="entry name" value="YegP-like"/>
    <property type="match status" value="1"/>
</dbReference>
<dbReference type="OrthoDB" id="9802792at2"/>
<evidence type="ECO:0000313" key="2">
    <source>
        <dbReference type="EMBL" id="ACL57044.1"/>
    </source>
</evidence>
<dbReference type="Pfam" id="PF07411">
    <property type="entry name" value="DUF1508"/>
    <property type="match status" value="1"/>
</dbReference>
<gene>
    <name evidence="2" type="ordered locus">Mnod_2059</name>
</gene>
<reference evidence="2 3" key="1">
    <citation type="submission" date="2009-01" db="EMBL/GenBank/DDBJ databases">
        <title>Complete sequence of chromosome of Methylobacterium nodulans ORS 2060.</title>
        <authorList>
            <consortium name="US DOE Joint Genome Institute"/>
            <person name="Lucas S."/>
            <person name="Copeland A."/>
            <person name="Lapidus A."/>
            <person name="Glavina del Rio T."/>
            <person name="Dalin E."/>
            <person name="Tice H."/>
            <person name="Bruce D."/>
            <person name="Goodwin L."/>
            <person name="Pitluck S."/>
            <person name="Sims D."/>
            <person name="Brettin T."/>
            <person name="Detter J.C."/>
            <person name="Han C."/>
            <person name="Larimer F."/>
            <person name="Land M."/>
            <person name="Hauser L."/>
            <person name="Kyrpides N."/>
            <person name="Ivanova N."/>
            <person name="Marx C.J."/>
            <person name="Richardson P."/>
        </authorList>
    </citation>
    <scope>NUCLEOTIDE SEQUENCE [LARGE SCALE GENOMIC DNA]</scope>
    <source>
        <strain evidence="3">LMG 21967 / CNCM I-2342 / ORS 2060</strain>
    </source>
</reference>
<dbReference type="eggNOG" id="COG3422">
    <property type="taxonomic scope" value="Bacteria"/>
</dbReference>
<dbReference type="KEGG" id="mno:Mnod_2059"/>
<keyword evidence="3" id="KW-1185">Reference proteome</keyword>
<evidence type="ECO:0000259" key="1">
    <source>
        <dbReference type="Pfam" id="PF07411"/>
    </source>
</evidence>
<dbReference type="Gene3D" id="3.30.160.160">
    <property type="entry name" value="YegP-like"/>
    <property type="match status" value="1"/>
</dbReference>
<feature type="domain" description="DUF1508" evidence="1">
    <location>
        <begin position="23"/>
        <end position="62"/>
    </location>
</feature>
<dbReference type="HOGENOM" id="CLU_2523733_0_0_5"/>
<proteinExistence type="predicted"/>
<dbReference type="AlphaFoldDB" id="B8IUH6"/>
<dbReference type="EMBL" id="CP001349">
    <property type="protein sequence ID" value="ACL57044.1"/>
    <property type="molecule type" value="Genomic_DNA"/>
</dbReference>
<sequence>MSNSDDPLFEMFQTEAGGGIRTEWRWRLIDSDKTILAVSPQGWFRKEDCEQSIAAVKRAAAGPIQEEPDVARMDRLLDETIDEP</sequence>
<dbReference type="Proteomes" id="UP000008207">
    <property type="component" value="Chromosome"/>
</dbReference>
<dbReference type="InterPro" id="IPR036913">
    <property type="entry name" value="YegP-like_sf"/>
</dbReference>
<name>B8IUH6_METNO</name>
<organism evidence="2 3">
    <name type="scientific">Methylobacterium nodulans (strain LMG 21967 / CNCM I-2342 / ORS 2060)</name>
    <dbReference type="NCBI Taxonomy" id="460265"/>
    <lineage>
        <taxon>Bacteria</taxon>
        <taxon>Pseudomonadati</taxon>
        <taxon>Pseudomonadota</taxon>
        <taxon>Alphaproteobacteria</taxon>
        <taxon>Hyphomicrobiales</taxon>
        <taxon>Methylobacteriaceae</taxon>
        <taxon>Methylobacterium</taxon>
    </lineage>
</organism>
<evidence type="ECO:0000313" key="3">
    <source>
        <dbReference type="Proteomes" id="UP000008207"/>
    </source>
</evidence>
<dbReference type="InterPro" id="IPR010879">
    <property type="entry name" value="DUF1508"/>
</dbReference>
<protein>
    <recommendedName>
        <fullName evidence="1">DUF1508 domain-containing protein</fullName>
    </recommendedName>
</protein>
<accession>B8IUH6</accession>
<dbReference type="RefSeq" id="WP_015928731.1">
    <property type="nucleotide sequence ID" value="NC_011894.1"/>
</dbReference>